<dbReference type="Pfam" id="PF01435">
    <property type="entry name" value="Peptidase_M48"/>
    <property type="match status" value="1"/>
</dbReference>
<evidence type="ECO:0000256" key="5">
    <source>
        <dbReference type="ARBA" id="ARBA00023049"/>
    </source>
</evidence>
<dbReference type="Proteomes" id="UP000294599">
    <property type="component" value="Unassembled WGS sequence"/>
</dbReference>
<evidence type="ECO:0000256" key="1">
    <source>
        <dbReference type="ARBA" id="ARBA00022670"/>
    </source>
</evidence>
<dbReference type="Gene3D" id="3.30.2010.10">
    <property type="entry name" value="Metalloproteases ('zincins'), catalytic domain"/>
    <property type="match status" value="1"/>
</dbReference>
<protein>
    <submittedName>
        <fullName evidence="9">Peptidase M48-like protein</fullName>
    </submittedName>
</protein>
<gene>
    <name evidence="9" type="ORF">EDC25_101229</name>
</gene>
<evidence type="ECO:0000313" key="10">
    <source>
        <dbReference type="Proteomes" id="UP000294599"/>
    </source>
</evidence>
<dbReference type="GO" id="GO:0016020">
    <property type="term" value="C:membrane"/>
    <property type="evidence" value="ECO:0007669"/>
    <property type="project" value="TreeGrafter"/>
</dbReference>
<name>A0A4S3L087_9GAMM</name>
<reference evidence="9 10" key="1">
    <citation type="submission" date="2019-03" db="EMBL/GenBank/DDBJ databases">
        <title>Genomic Encyclopedia of Type Strains, Phase IV (KMG-IV): sequencing the most valuable type-strain genomes for metagenomic binning, comparative biology and taxonomic classification.</title>
        <authorList>
            <person name="Goeker M."/>
        </authorList>
    </citation>
    <scope>NUCLEOTIDE SEQUENCE [LARGE SCALE GENOMIC DNA]</scope>
    <source>
        <strain evidence="9 10">DSM 21944</strain>
    </source>
</reference>
<evidence type="ECO:0000256" key="7">
    <source>
        <dbReference type="SAM" id="Phobius"/>
    </source>
</evidence>
<proteinExistence type="inferred from homology"/>
<keyword evidence="2" id="KW-0479">Metal-binding</keyword>
<keyword evidence="7" id="KW-1133">Transmembrane helix</keyword>
<comment type="cofactor">
    <cofactor evidence="6">
        <name>Zn(2+)</name>
        <dbReference type="ChEBI" id="CHEBI:29105"/>
    </cofactor>
    <text evidence="6">Binds 1 zinc ion per subunit.</text>
</comment>
<dbReference type="EMBL" id="SMAF01000001">
    <property type="protein sequence ID" value="TCT01362.1"/>
    <property type="molecule type" value="Genomic_DNA"/>
</dbReference>
<organism evidence="9 10">
    <name type="scientific">Pseudofulvimonas gallinarii</name>
    <dbReference type="NCBI Taxonomy" id="634155"/>
    <lineage>
        <taxon>Bacteria</taxon>
        <taxon>Pseudomonadati</taxon>
        <taxon>Pseudomonadota</taxon>
        <taxon>Gammaproteobacteria</taxon>
        <taxon>Lysobacterales</taxon>
        <taxon>Rhodanobacteraceae</taxon>
        <taxon>Pseudofulvimonas</taxon>
    </lineage>
</organism>
<comment type="similarity">
    <text evidence="6">Belongs to the peptidase M48 family.</text>
</comment>
<accession>A0A4S3L087</accession>
<sequence>MGPLGAGRRGGAGLRWWPIILFVLYLGYYWFSNQHEVPITGRSQLVDITREQESALGLQSYQQILAQERVVRSGPEVDAVREIGRRLVMAAKEIAPDVPWQHFDWEFNLVQSEQANAFCLPGGKVAVYTGILPITANANGLAAVMGHEIAHAIARHGAERMATQKLVQMGSMAAGMSVGDMDPQTQRVIMGAIGAGAQYGILLPFSRDHESEADKIGLLVAARACFDPREAPRLWERMGQASGGRQPPEFSSTHPSHDTRIRQLEEWMPEALSIYQEHCAR</sequence>
<comment type="caution">
    <text evidence="9">The sequence shown here is derived from an EMBL/GenBank/DDBJ whole genome shotgun (WGS) entry which is preliminary data.</text>
</comment>
<evidence type="ECO:0000256" key="2">
    <source>
        <dbReference type="ARBA" id="ARBA00022723"/>
    </source>
</evidence>
<feature type="transmembrane region" description="Helical" evidence="7">
    <location>
        <begin position="12"/>
        <end position="31"/>
    </location>
</feature>
<evidence type="ECO:0000259" key="8">
    <source>
        <dbReference type="Pfam" id="PF01435"/>
    </source>
</evidence>
<dbReference type="CDD" id="cd07331">
    <property type="entry name" value="M48C_Oma1_like"/>
    <property type="match status" value="1"/>
</dbReference>
<evidence type="ECO:0000256" key="3">
    <source>
        <dbReference type="ARBA" id="ARBA00022801"/>
    </source>
</evidence>
<keyword evidence="5 6" id="KW-0482">Metalloprotease</keyword>
<dbReference type="GO" id="GO:0051603">
    <property type="term" value="P:proteolysis involved in protein catabolic process"/>
    <property type="evidence" value="ECO:0007669"/>
    <property type="project" value="TreeGrafter"/>
</dbReference>
<dbReference type="GO" id="GO:0046872">
    <property type="term" value="F:metal ion binding"/>
    <property type="evidence" value="ECO:0007669"/>
    <property type="project" value="UniProtKB-KW"/>
</dbReference>
<evidence type="ECO:0000313" key="9">
    <source>
        <dbReference type="EMBL" id="TCT01362.1"/>
    </source>
</evidence>
<evidence type="ECO:0000256" key="6">
    <source>
        <dbReference type="RuleBase" id="RU003983"/>
    </source>
</evidence>
<feature type="domain" description="Peptidase M48" evidence="8">
    <location>
        <begin position="92"/>
        <end position="267"/>
    </location>
</feature>
<dbReference type="OrthoDB" id="9810445at2"/>
<keyword evidence="1 6" id="KW-0645">Protease</keyword>
<dbReference type="PANTHER" id="PTHR22726">
    <property type="entry name" value="METALLOENDOPEPTIDASE OMA1"/>
    <property type="match status" value="1"/>
</dbReference>
<evidence type="ECO:0000256" key="4">
    <source>
        <dbReference type="ARBA" id="ARBA00022833"/>
    </source>
</evidence>
<dbReference type="AlphaFoldDB" id="A0A4S3L087"/>
<keyword evidence="4 6" id="KW-0862">Zinc</keyword>
<dbReference type="InterPro" id="IPR001915">
    <property type="entry name" value="Peptidase_M48"/>
</dbReference>
<keyword evidence="10" id="KW-1185">Reference proteome</keyword>
<dbReference type="PANTHER" id="PTHR22726:SF1">
    <property type="entry name" value="METALLOENDOPEPTIDASE OMA1, MITOCHONDRIAL"/>
    <property type="match status" value="1"/>
</dbReference>
<keyword evidence="7" id="KW-0812">Transmembrane</keyword>
<dbReference type="RefSeq" id="WP_123520686.1">
    <property type="nucleotide sequence ID" value="NZ_JBHLWF010000005.1"/>
</dbReference>
<keyword evidence="7" id="KW-0472">Membrane</keyword>
<dbReference type="GO" id="GO:0004222">
    <property type="term" value="F:metalloendopeptidase activity"/>
    <property type="evidence" value="ECO:0007669"/>
    <property type="project" value="InterPro"/>
</dbReference>
<dbReference type="InterPro" id="IPR051156">
    <property type="entry name" value="Mito/Outer_Membr_Metalloprot"/>
</dbReference>
<keyword evidence="3 6" id="KW-0378">Hydrolase</keyword>